<gene>
    <name evidence="1" type="ORF">AVDCRST_MAG30-683</name>
</gene>
<proteinExistence type="predicted"/>
<accession>A0A6J4RTW1</accession>
<dbReference type="PROSITE" id="PS51257">
    <property type="entry name" value="PROKAR_LIPOPROTEIN"/>
    <property type="match status" value="1"/>
</dbReference>
<dbReference type="Gene3D" id="3.30.350.10">
    <property type="entry name" value="Subtilisin inhibitor-like"/>
    <property type="match status" value="1"/>
</dbReference>
<dbReference type="EMBL" id="CADCVS010000114">
    <property type="protein sequence ID" value="CAA9479105.1"/>
    <property type="molecule type" value="Genomic_DNA"/>
</dbReference>
<name>A0A6J4RTW1_9ACTN</name>
<dbReference type="SUPFAM" id="SSF55399">
    <property type="entry name" value="Subtilisin inhibitor"/>
    <property type="match status" value="1"/>
</dbReference>
<evidence type="ECO:0008006" key="2">
    <source>
        <dbReference type="Google" id="ProtNLM"/>
    </source>
</evidence>
<dbReference type="GO" id="GO:0004867">
    <property type="term" value="F:serine-type endopeptidase inhibitor activity"/>
    <property type="evidence" value="ECO:0007669"/>
    <property type="project" value="InterPro"/>
</dbReference>
<evidence type="ECO:0000313" key="1">
    <source>
        <dbReference type="EMBL" id="CAA9479105.1"/>
    </source>
</evidence>
<dbReference type="InterPro" id="IPR036819">
    <property type="entry name" value="Subtilisin_inhibitor-like_sf"/>
</dbReference>
<reference evidence="1" key="1">
    <citation type="submission" date="2020-02" db="EMBL/GenBank/DDBJ databases">
        <authorList>
            <person name="Meier V. D."/>
        </authorList>
    </citation>
    <scope>NUCLEOTIDE SEQUENCE</scope>
    <source>
        <strain evidence="1">AVDCRST_MAG30</strain>
    </source>
</reference>
<dbReference type="AlphaFoldDB" id="A0A6J4RTW1"/>
<protein>
    <recommendedName>
        <fullName evidence="2">Subtilisin inhibitor domain-containing protein</fullName>
    </recommendedName>
</protein>
<sequence length="128" mass="13099">MRVLLLIVVTGLAACGEAEPAAPPAARTSVAITVDRDGEGGAAARTVRLRCPSPRREAACRALAALPRDAFAPPPGDQVCTEIYGGPETARIAGTVDGRRVDATYARTDGCGIARFERVAGVLRAAGG</sequence>
<organism evidence="1">
    <name type="scientific">uncultured Solirubrobacteraceae bacterium</name>
    <dbReference type="NCBI Taxonomy" id="1162706"/>
    <lineage>
        <taxon>Bacteria</taxon>
        <taxon>Bacillati</taxon>
        <taxon>Actinomycetota</taxon>
        <taxon>Thermoleophilia</taxon>
        <taxon>Solirubrobacterales</taxon>
        <taxon>Solirubrobacteraceae</taxon>
        <taxon>environmental samples</taxon>
    </lineage>
</organism>